<dbReference type="PANTHER" id="PTHR30561">
    <property type="entry name" value="SMR FAMILY PROTON-DEPENDENT DRUG EFFLUX TRANSPORTER SUGE"/>
    <property type="match status" value="1"/>
</dbReference>
<evidence type="ECO:0000256" key="10">
    <source>
        <dbReference type="SAM" id="Phobius"/>
    </source>
</evidence>
<evidence type="ECO:0000256" key="7">
    <source>
        <dbReference type="ARBA" id="ARBA00038151"/>
    </source>
</evidence>
<evidence type="ECO:0000256" key="3">
    <source>
        <dbReference type="ARBA" id="ARBA00022475"/>
    </source>
</evidence>
<evidence type="ECO:0000256" key="6">
    <source>
        <dbReference type="ARBA" id="ARBA00023136"/>
    </source>
</evidence>
<comment type="subcellular location">
    <subcellularLocation>
        <location evidence="1 9">Cell membrane</location>
        <topology evidence="1 9">Multi-pass membrane protein</topology>
    </subcellularLocation>
</comment>
<reference evidence="11 12" key="1">
    <citation type="submission" date="2020-08" db="EMBL/GenBank/DDBJ databases">
        <title>Genomic Encyclopedia of Type Strains, Phase IV (KMG-IV): sequencing the most valuable type-strain genomes for metagenomic binning, comparative biology and taxonomic classification.</title>
        <authorList>
            <person name="Goeker M."/>
        </authorList>
    </citation>
    <scope>NUCLEOTIDE SEQUENCE [LARGE SCALE GENOMIC DNA]</scope>
    <source>
        <strain evidence="11 12">DSM 103737</strain>
    </source>
</reference>
<dbReference type="FunFam" id="1.10.3730.20:FF:000001">
    <property type="entry name" value="Quaternary ammonium compound resistance transporter SugE"/>
    <property type="match status" value="1"/>
</dbReference>
<dbReference type="PANTHER" id="PTHR30561:SF0">
    <property type="entry name" value="GUANIDINIUM EXPORTER"/>
    <property type="match status" value="1"/>
</dbReference>
<dbReference type="SUPFAM" id="SSF103481">
    <property type="entry name" value="Multidrug resistance efflux transporter EmrE"/>
    <property type="match status" value="1"/>
</dbReference>
<keyword evidence="2" id="KW-0813">Transport</keyword>
<feature type="transmembrane region" description="Helical" evidence="10">
    <location>
        <begin position="89"/>
        <end position="108"/>
    </location>
</feature>
<keyword evidence="12" id="KW-1185">Reference proteome</keyword>
<keyword evidence="6 10" id="KW-0472">Membrane</keyword>
<evidence type="ECO:0000313" key="11">
    <source>
        <dbReference type="EMBL" id="MBB4019556.1"/>
    </source>
</evidence>
<evidence type="ECO:0000256" key="5">
    <source>
        <dbReference type="ARBA" id="ARBA00022989"/>
    </source>
</evidence>
<feature type="transmembrane region" description="Helical" evidence="10">
    <location>
        <begin position="32"/>
        <end position="51"/>
    </location>
</feature>
<name>A0A840C9N3_9HYPH</name>
<protein>
    <recommendedName>
        <fullName evidence="8">Guanidinium exporter</fullName>
    </recommendedName>
</protein>
<keyword evidence="4 9" id="KW-0812">Transmembrane</keyword>
<dbReference type="Proteomes" id="UP000577362">
    <property type="component" value="Unassembled WGS sequence"/>
</dbReference>
<gene>
    <name evidence="11" type="ORF">GGR16_004607</name>
</gene>
<keyword evidence="5 10" id="KW-1133">Transmembrane helix</keyword>
<evidence type="ECO:0000256" key="1">
    <source>
        <dbReference type="ARBA" id="ARBA00004651"/>
    </source>
</evidence>
<dbReference type="InterPro" id="IPR045324">
    <property type="entry name" value="Small_multidrug_res"/>
</dbReference>
<dbReference type="AlphaFoldDB" id="A0A840C9N3"/>
<evidence type="ECO:0000256" key="4">
    <source>
        <dbReference type="ARBA" id="ARBA00022692"/>
    </source>
</evidence>
<evidence type="ECO:0000256" key="9">
    <source>
        <dbReference type="RuleBase" id="RU003942"/>
    </source>
</evidence>
<evidence type="ECO:0000256" key="8">
    <source>
        <dbReference type="ARBA" id="ARBA00039168"/>
    </source>
</evidence>
<evidence type="ECO:0000256" key="2">
    <source>
        <dbReference type="ARBA" id="ARBA00022448"/>
    </source>
</evidence>
<dbReference type="GO" id="GO:1990961">
    <property type="term" value="P:xenobiotic detoxification by transmembrane export across the plasma membrane"/>
    <property type="evidence" value="ECO:0007669"/>
    <property type="project" value="UniProtKB-ARBA"/>
</dbReference>
<dbReference type="InterPro" id="IPR000390">
    <property type="entry name" value="Small_drug/metabolite_transptr"/>
</dbReference>
<evidence type="ECO:0000313" key="12">
    <source>
        <dbReference type="Proteomes" id="UP000577362"/>
    </source>
</evidence>
<comment type="similarity">
    <text evidence="7">Belongs to the drug/metabolite transporter (DMT) superfamily. Small multidrug resistance (SMR) (TC 2.A.7.1) family. Gdx/SugE subfamily.</text>
</comment>
<organism evidence="11 12">
    <name type="scientific">Chelatococcus caeni</name>
    <dbReference type="NCBI Taxonomy" id="1348468"/>
    <lineage>
        <taxon>Bacteria</taxon>
        <taxon>Pseudomonadati</taxon>
        <taxon>Pseudomonadota</taxon>
        <taxon>Alphaproteobacteria</taxon>
        <taxon>Hyphomicrobiales</taxon>
        <taxon>Chelatococcaceae</taxon>
        <taxon>Chelatococcus</taxon>
    </lineage>
</organism>
<feature type="transmembrane region" description="Helical" evidence="10">
    <location>
        <begin position="63"/>
        <end position="83"/>
    </location>
</feature>
<dbReference type="GO" id="GO:0005886">
    <property type="term" value="C:plasma membrane"/>
    <property type="evidence" value="ECO:0007669"/>
    <property type="project" value="UniProtKB-SubCell"/>
</dbReference>
<dbReference type="Pfam" id="PF00893">
    <property type="entry name" value="Multi_Drug_Res"/>
    <property type="match status" value="1"/>
</dbReference>
<keyword evidence="3" id="KW-1003">Cell membrane</keyword>
<dbReference type="RefSeq" id="WP_210289679.1">
    <property type="nucleotide sequence ID" value="NZ_JACIEN010000007.1"/>
</dbReference>
<accession>A0A840C9N3</accession>
<comment type="caution">
    <text evidence="11">The sequence shown here is derived from an EMBL/GenBank/DDBJ whole genome shotgun (WGS) entry which is preliminary data.</text>
</comment>
<dbReference type="Gene3D" id="1.10.3730.20">
    <property type="match status" value="1"/>
</dbReference>
<dbReference type="GO" id="GO:0022857">
    <property type="term" value="F:transmembrane transporter activity"/>
    <property type="evidence" value="ECO:0007669"/>
    <property type="project" value="InterPro"/>
</dbReference>
<dbReference type="InterPro" id="IPR037185">
    <property type="entry name" value="EmrE-like"/>
</dbReference>
<proteinExistence type="inferred from homology"/>
<sequence>MSSTSIAWIYLTLSGLADVVWAATTKLSNGYTRTSWTLISIVALVVFLALLTQALKTLPLGTAYAVWTGIGAVGSVVCGLLLFGETLSAARAAAMLVIVGGVVALKVLPA</sequence>
<dbReference type="EMBL" id="JACIEN010000007">
    <property type="protein sequence ID" value="MBB4019556.1"/>
    <property type="molecule type" value="Genomic_DNA"/>
</dbReference>